<dbReference type="InterPro" id="IPR029787">
    <property type="entry name" value="Nucleotide_cyclase"/>
</dbReference>
<dbReference type="Proteomes" id="UP000011131">
    <property type="component" value="Chromosome"/>
</dbReference>
<dbReference type="RefSeq" id="WP_015348832.1">
    <property type="nucleotide sequence ID" value="NC_020126.1"/>
</dbReference>
<dbReference type="AlphaFoldDB" id="L7U6S2"/>
<organism evidence="1 2">
    <name type="scientific">Myxococcus stipitatus (strain DSM 14675 / JCM 12634 / Mx s8)</name>
    <dbReference type="NCBI Taxonomy" id="1278073"/>
    <lineage>
        <taxon>Bacteria</taxon>
        <taxon>Pseudomonadati</taxon>
        <taxon>Myxococcota</taxon>
        <taxon>Myxococcia</taxon>
        <taxon>Myxococcales</taxon>
        <taxon>Cystobacterineae</taxon>
        <taxon>Myxococcaceae</taxon>
        <taxon>Myxococcus</taxon>
    </lineage>
</organism>
<protein>
    <submittedName>
        <fullName evidence="1">Adenylate/guanylate cyclase</fullName>
    </submittedName>
</protein>
<dbReference type="STRING" id="1278073.MYSTI_03259"/>
<dbReference type="HOGENOM" id="CLU_100238_0_0_7"/>
<dbReference type="EMBL" id="CP004025">
    <property type="protein sequence ID" value="AGC44571.1"/>
    <property type="molecule type" value="Genomic_DNA"/>
</dbReference>
<dbReference type="Gene3D" id="3.30.70.1230">
    <property type="entry name" value="Nucleotide cyclase"/>
    <property type="match status" value="1"/>
</dbReference>
<dbReference type="SUPFAM" id="SSF55073">
    <property type="entry name" value="Nucleotide cyclase"/>
    <property type="match status" value="1"/>
</dbReference>
<gene>
    <name evidence="1" type="ordered locus">MYSTI_03259</name>
</gene>
<dbReference type="KEGG" id="msd:MYSTI_03259"/>
<dbReference type="eggNOG" id="COG2114">
    <property type="taxonomic scope" value="Bacteria"/>
</dbReference>
<dbReference type="OrthoDB" id="9807521at2"/>
<reference evidence="1 2" key="1">
    <citation type="journal article" date="2013" name="Genome Announc.">
        <title>Complete genome sequence of Myxococcus stipitatus strain DSM 14675, a fruiting myxobacterium.</title>
        <authorList>
            <person name="Huntley S."/>
            <person name="Kneip S."/>
            <person name="Treuner-Lange A."/>
            <person name="Sogaard-Andersen L."/>
        </authorList>
    </citation>
    <scope>NUCLEOTIDE SEQUENCE [LARGE SCALE GENOMIC DNA]</scope>
    <source>
        <strain evidence="2">DSM 14675 / JCM 12634 / Mx s8</strain>
    </source>
</reference>
<proteinExistence type="predicted"/>
<evidence type="ECO:0000313" key="2">
    <source>
        <dbReference type="Proteomes" id="UP000011131"/>
    </source>
</evidence>
<sequence length="230" mass="25497">MALKDDLNSEVVAIFKTDWKKRTGQQVPEPEDIALGNDAVELDATVLYADLAESTELVNDYKAPFAAEIYKTYLVCASRIIKAEGGTITAFDGDRVMGVFIGDTKNTSAVRAALKIDYAVTKIINPALKAQYPTSTYEVRQSVGVDTSTLFAARTGIRGSNDLVWVGRAANYAAKLCSLREGIYTSWITSSVYDVMHSEVKITNGTSMWEKRHWTARKIDVYRSSWQMTP</sequence>
<keyword evidence="2" id="KW-1185">Reference proteome</keyword>
<accession>L7U6S2</accession>
<evidence type="ECO:0000313" key="1">
    <source>
        <dbReference type="EMBL" id="AGC44571.1"/>
    </source>
</evidence>
<name>L7U6S2_MYXSD</name>